<gene>
    <name evidence="3" type="ORF">FHP91_10260</name>
</gene>
<reference evidence="3 4" key="1">
    <citation type="submission" date="2019-07" db="EMBL/GenBank/DDBJ databases">
        <title>The pathways for chlorine oxyanion respiration interact through the shared metabolite chlorate.</title>
        <authorList>
            <person name="Barnum T.P."/>
            <person name="Cheng Y."/>
            <person name="Hill K.A."/>
            <person name="Lucas L.N."/>
            <person name="Carlson H.K."/>
            <person name="Coates J.D."/>
        </authorList>
    </citation>
    <scope>NUCLEOTIDE SEQUENCE [LARGE SCALE GENOMIC DNA]</scope>
    <source>
        <strain evidence="3 4">SFB-3</strain>
    </source>
</reference>
<dbReference type="PROSITE" id="PS51257">
    <property type="entry name" value="PROKAR_LIPOPROTEIN"/>
    <property type="match status" value="1"/>
</dbReference>
<name>A0A557QWH7_9RHOO</name>
<feature type="domain" description="Ice-binding protein C-terminal" evidence="2">
    <location>
        <begin position="438"/>
        <end position="463"/>
    </location>
</feature>
<dbReference type="RefSeq" id="WP_144309505.1">
    <property type="nucleotide sequence ID" value="NZ_VMNK01000007.1"/>
</dbReference>
<feature type="signal peptide" evidence="1">
    <location>
        <begin position="1"/>
        <end position="20"/>
    </location>
</feature>
<dbReference type="NCBIfam" id="NF035944">
    <property type="entry name" value="PEPxxWA-CTERM"/>
    <property type="match status" value="1"/>
</dbReference>
<dbReference type="OrthoDB" id="9801383at2"/>
<feature type="chain" id="PRO_5021860719" evidence="1">
    <location>
        <begin position="21"/>
        <end position="464"/>
    </location>
</feature>
<sequence>MVKPIALAVFAAFSCSQAFAAATQFDDFSPMASSYGTPIPVGDALEATPFKLANPNWTQQTIADRATQLSLGHSNTGVWDMIDTNHTGPDAGRYLFMPFEPSNSGGPNTASGAQRIDLWETDYNKRTTTIVAVGEQNWQRGDASRWAPWGGWMTGEENYNGNTGTGRLFEVTNPVSAIKDTGNLVQRNSVVPLISHEGMVFDNNKNFYFVDENSSGSIYKYVSANPNATSGNDYFAAGQTFVAKAGNGTTGIVSWEAITDVNGGDIAGVTTRLNTNEIDGRASADKAGGTGYNRPEDMEILTLDNGSELMLFTATGTHEVYSMNLATNEMKLFASRSTLDAATGTAVGSALASPDNMAIDAAGNFYIIEDQPGGVADIWMATDADKDGVAESLSRWASMGTTGAEPTGLYFDAFNPNVAYVNIQHPSSGIDRTIMITAVPEPETYAMMLAGLGLVGAFARRRRA</sequence>
<evidence type="ECO:0000259" key="2">
    <source>
        <dbReference type="Pfam" id="PF07589"/>
    </source>
</evidence>
<organism evidence="3 4">
    <name type="scientific">Denitromonas halophila</name>
    <dbReference type="NCBI Taxonomy" id="1629404"/>
    <lineage>
        <taxon>Bacteria</taxon>
        <taxon>Pseudomonadati</taxon>
        <taxon>Pseudomonadota</taxon>
        <taxon>Betaproteobacteria</taxon>
        <taxon>Rhodocyclales</taxon>
        <taxon>Zoogloeaceae</taxon>
        <taxon>Denitromonas</taxon>
    </lineage>
</organism>
<evidence type="ECO:0000256" key="1">
    <source>
        <dbReference type="SAM" id="SignalP"/>
    </source>
</evidence>
<dbReference type="NCBIfam" id="TIGR02595">
    <property type="entry name" value="PEP_CTERM"/>
    <property type="match status" value="1"/>
</dbReference>
<dbReference type="Pfam" id="PF05787">
    <property type="entry name" value="PhoX"/>
    <property type="match status" value="1"/>
</dbReference>
<dbReference type="InterPro" id="IPR008557">
    <property type="entry name" value="PhoX"/>
</dbReference>
<dbReference type="EMBL" id="VMNK01000007">
    <property type="protein sequence ID" value="TVO57267.1"/>
    <property type="molecule type" value="Genomic_DNA"/>
</dbReference>
<keyword evidence="1" id="KW-0732">Signal</keyword>
<protein>
    <submittedName>
        <fullName evidence="3">DUF839 domain-containing protein</fullName>
    </submittedName>
</protein>
<dbReference type="PANTHER" id="PTHR35399">
    <property type="entry name" value="SLR8030 PROTEIN"/>
    <property type="match status" value="1"/>
</dbReference>
<accession>A0A557QWH7</accession>
<dbReference type="Proteomes" id="UP000319502">
    <property type="component" value="Unassembled WGS sequence"/>
</dbReference>
<dbReference type="SUPFAM" id="SSF63829">
    <property type="entry name" value="Calcium-dependent phosphotriesterase"/>
    <property type="match status" value="1"/>
</dbReference>
<proteinExistence type="predicted"/>
<dbReference type="InterPro" id="IPR013424">
    <property type="entry name" value="Ice-binding_C"/>
</dbReference>
<dbReference type="Pfam" id="PF07589">
    <property type="entry name" value="PEP-CTERM"/>
    <property type="match status" value="1"/>
</dbReference>
<dbReference type="PANTHER" id="PTHR35399:SF2">
    <property type="entry name" value="DUF839 DOMAIN-CONTAINING PROTEIN"/>
    <property type="match status" value="1"/>
</dbReference>
<comment type="caution">
    <text evidence="3">The sequence shown here is derived from an EMBL/GenBank/DDBJ whole genome shotgun (WGS) entry which is preliminary data.</text>
</comment>
<evidence type="ECO:0000313" key="3">
    <source>
        <dbReference type="EMBL" id="TVO57267.1"/>
    </source>
</evidence>
<evidence type="ECO:0000313" key="4">
    <source>
        <dbReference type="Proteomes" id="UP000319502"/>
    </source>
</evidence>
<dbReference type="AlphaFoldDB" id="A0A557QWH7"/>
<keyword evidence="4" id="KW-1185">Reference proteome</keyword>